<organism evidence="2 3">
    <name type="scientific">Frigoriglobus tundricola</name>
    <dbReference type="NCBI Taxonomy" id="2774151"/>
    <lineage>
        <taxon>Bacteria</taxon>
        <taxon>Pseudomonadati</taxon>
        <taxon>Planctomycetota</taxon>
        <taxon>Planctomycetia</taxon>
        <taxon>Gemmatales</taxon>
        <taxon>Gemmataceae</taxon>
        <taxon>Frigoriglobus</taxon>
    </lineage>
</organism>
<name>A0A6M5YX37_9BACT</name>
<protein>
    <recommendedName>
        <fullName evidence="4">DUF5678 domain-containing protein</fullName>
    </recommendedName>
</protein>
<dbReference type="EMBL" id="CP053452">
    <property type="protein sequence ID" value="QJW97956.1"/>
    <property type="molecule type" value="Genomic_DNA"/>
</dbReference>
<dbReference type="RefSeq" id="WP_171473231.1">
    <property type="nucleotide sequence ID" value="NZ_CP053452.2"/>
</dbReference>
<accession>A0A6M5YX37</accession>
<dbReference type="AlphaFoldDB" id="A0A6M5YX37"/>
<dbReference type="Proteomes" id="UP000503447">
    <property type="component" value="Chromosome"/>
</dbReference>
<gene>
    <name evidence="2" type="ORF">FTUN_5536</name>
</gene>
<proteinExistence type="predicted"/>
<dbReference type="KEGG" id="ftj:FTUN_5536"/>
<evidence type="ECO:0008006" key="4">
    <source>
        <dbReference type="Google" id="ProtNLM"/>
    </source>
</evidence>
<evidence type="ECO:0000313" key="2">
    <source>
        <dbReference type="EMBL" id="QJW97956.1"/>
    </source>
</evidence>
<evidence type="ECO:0000256" key="1">
    <source>
        <dbReference type="SAM" id="MobiDB-lite"/>
    </source>
</evidence>
<reference evidence="3" key="1">
    <citation type="submission" date="2020-05" db="EMBL/GenBank/DDBJ databases">
        <title>Frigoriglobus tundricola gen. nov., sp. nov., a psychrotolerant cellulolytic planctomycete of the family Gemmataceae with two divergent copies of 16S rRNA gene.</title>
        <authorList>
            <person name="Kulichevskaya I.S."/>
            <person name="Ivanova A.A."/>
            <person name="Naumoff D.G."/>
            <person name="Beletsky A.V."/>
            <person name="Rijpstra W.I.C."/>
            <person name="Sinninghe Damste J.S."/>
            <person name="Mardanov A.V."/>
            <person name="Ravin N.V."/>
            <person name="Dedysh S.N."/>
        </authorList>
    </citation>
    <scope>NUCLEOTIDE SEQUENCE [LARGE SCALE GENOMIC DNA]</scope>
    <source>
        <strain evidence="3">PL17</strain>
    </source>
</reference>
<feature type="region of interest" description="Disordered" evidence="1">
    <location>
        <begin position="1"/>
        <end position="23"/>
    </location>
</feature>
<sequence length="99" mass="10814">MSAPDPSGPATATAAPPDPTPADADALFASAFWFDTHATAELIEPYRGMHVAILGEQIIDADSDKESLFRRLDAQDALPPYRVLIRYVPTEEEAWSGLW</sequence>
<evidence type="ECO:0000313" key="3">
    <source>
        <dbReference type="Proteomes" id="UP000503447"/>
    </source>
</evidence>
<keyword evidence="3" id="KW-1185">Reference proteome</keyword>